<evidence type="ECO:0000313" key="2">
    <source>
        <dbReference type="Proteomes" id="UP000243859"/>
    </source>
</evidence>
<gene>
    <name evidence="1" type="ORF">C8N32_104163</name>
</gene>
<keyword evidence="1" id="KW-0489">Methyltransferase</keyword>
<dbReference type="EMBL" id="QAAA01000004">
    <property type="protein sequence ID" value="PTN03052.1"/>
    <property type="molecule type" value="Genomic_DNA"/>
</dbReference>
<protein>
    <submittedName>
        <fullName evidence="1">Methyltransferase family protein</fullName>
    </submittedName>
</protein>
<dbReference type="Pfam" id="PF13578">
    <property type="entry name" value="Methyltransf_24"/>
    <property type="match status" value="1"/>
</dbReference>
<dbReference type="SUPFAM" id="SSF53335">
    <property type="entry name" value="S-adenosyl-L-methionine-dependent methyltransferases"/>
    <property type="match status" value="1"/>
</dbReference>
<keyword evidence="2" id="KW-1185">Reference proteome</keyword>
<dbReference type="OrthoDB" id="9816424at2"/>
<dbReference type="Proteomes" id="UP000243859">
    <property type="component" value="Unassembled WGS sequence"/>
</dbReference>
<comment type="caution">
    <text evidence="1">The sequence shown here is derived from an EMBL/GenBank/DDBJ whole genome shotgun (WGS) entry which is preliminary data.</text>
</comment>
<accession>A0A2T5BU96</accession>
<dbReference type="GO" id="GO:0032259">
    <property type="term" value="P:methylation"/>
    <property type="evidence" value="ECO:0007669"/>
    <property type="project" value="UniProtKB-KW"/>
</dbReference>
<proteinExistence type="predicted"/>
<dbReference type="Gene3D" id="3.40.50.150">
    <property type="entry name" value="Vaccinia Virus protein VP39"/>
    <property type="match status" value="1"/>
</dbReference>
<keyword evidence="1" id="KW-0808">Transferase</keyword>
<sequence length="245" mass="28022">MSYFAEYLKRTDARAVSKWLHYFEVYGREFGRFRGRAPRFLEIGIWNGGSIPMWKGYFGTGAHLVFADIDPACRKHAEPETFVEIGDQSDPAFLARLGETHGPFDAILDDGGHFMHQQITSFEHLWPHLRDGGVYMVEDTHTSYWPGFGGGYREPASFIEFAKGLIDRMHSWYTDQDAIFPFDEMARQMRGIRFYDSIVAVEKHLRADPPTQVTAANGQVRLSRRPLAVRGRKSAFPMGLPPKRS</sequence>
<reference evidence="1 2" key="1">
    <citation type="submission" date="2018-04" db="EMBL/GenBank/DDBJ databases">
        <title>Genomic Encyclopedia of Archaeal and Bacterial Type Strains, Phase II (KMG-II): from individual species to whole genera.</title>
        <authorList>
            <person name="Goeker M."/>
        </authorList>
    </citation>
    <scope>NUCLEOTIDE SEQUENCE [LARGE SCALE GENOMIC DNA]</scope>
    <source>
        <strain evidence="1 2">DSM 18064</strain>
    </source>
</reference>
<organism evidence="1 2">
    <name type="scientific">Rhodovulum imhoffii</name>
    <dbReference type="NCBI Taxonomy" id="365340"/>
    <lineage>
        <taxon>Bacteria</taxon>
        <taxon>Pseudomonadati</taxon>
        <taxon>Pseudomonadota</taxon>
        <taxon>Alphaproteobacteria</taxon>
        <taxon>Rhodobacterales</taxon>
        <taxon>Paracoccaceae</taxon>
        <taxon>Rhodovulum</taxon>
    </lineage>
</organism>
<evidence type="ECO:0000313" key="1">
    <source>
        <dbReference type="EMBL" id="PTN03052.1"/>
    </source>
</evidence>
<dbReference type="GO" id="GO:0008168">
    <property type="term" value="F:methyltransferase activity"/>
    <property type="evidence" value="ECO:0007669"/>
    <property type="project" value="UniProtKB-KW"/>
</dbReference>
<name>A0A2T5BU96_9RHOB</name>
<dbReference type="RefSeq" id="WP_107891406.1">
    <property type="nucleotide sequence ID" value="NZ_NHSI01000059.1"/>
</dbReference>
<dbReference type="AlphaFoldDB" id="A0A2T5BU96"/>
<dbReference type="InterPro" id="IPR029063">
    <property type="entry name" value="SAM-dependent_MTases_sf"/>
</dbReference>